<proteinExistence type="predicted"/>
<dbReference type="RefSeq" id="WP_246918129.1">
    <property type="nucleotide sequence ID" value="NZ_CP090145.1"/>
</dbReference>
<dbReference type="Proteomes" id="UP000830454">
    <property type="component" value="Chromosome"/>
</dbReference>
<organism evidence="1 2">
    <name type="scientific">Flavobacterium sediminilitoris</name>
    <dbReference type="NCBI Taxonomy" id="2024526"/>
    <lineage>
        <taxon>Bacteria</taxon>
        <taxon>Pseudomonadati</taxon>
        <taxon>Bacteroidota</taxon>
        <taxon>Flavobacteriia</taxon>
        <taxon>Flavobacteriales</taxon>
        <taxon>Flavobacteriaceae</taxon>
        <taxon>Flavobacterium</taxon>
    </lineage>
</organism>
<accession>A0ABY4HTU8</accession>
<sequence length="135" mass="15384">MKVLIIILSVFLTQCSSKNNISQGELLLNSTSKTNVGSGYEMKISKFVSDSRCPEGVNCIWIGQVEMKIAVYKGETLVEEKLIIVTSNTFEENRTWFSKYIKLPDMSITSIVITPNRVKDIEIKEDEYKLGIYFE</sequence>
<evidence type="ECO:0000313" key="1">
    <source>
        <dbReference type="EMBL" id="UOX34989.1"/>
    </source>
</evidence>
<dbReference type="EMBL" id="CP090145">
    <property type="protein sequence ID" value="UOX34989.1"/>
    <property type="molecule type" value="Genomic_DNA"/>
</dbReference>
<name>A0ABY4HTU8_9FLAO</name>
<reference evidence="1" key="1">
    <citation type="submission" date="2021-12" db="EMBL/GenBank/DDBJ databases">
        <authorList>
            <person name="Cha I.-T."/>
            <person name="Lee K.-E."/>
            <person name="Park S.-J."/>
        </authorList>
    </citation>
    <scope>NUCLEOTIDE SEQUENCE</scope>
    <source>
        <strain evidence="1">YSM-43</strain>
    </source>
</reference>
<evidence type="ECO:0008006" key="3">
    <source>
        <dbReference type="Google" id="ProtNLM"/>
    </source>
</evidence>
<keyword evidence="2" id="KW-1185">Reference proteome</keyword>
<evidence type="ECO:0000313" key="2">
    <source>
        <dbReference type="Proteomes" id="UP000830454"/>
    </source>
</evidence>
<reference evidence="1" key="2">
    <citation type="submission" date="2022-04" db="EMBL/GenBank/DDBJ databases">
        <title>Complete Genome Sequence of Flavobacterium sediminilitoris YSM-43, Isolated from a Tidal Sediment.</title>
        <authorList>
            <person name="Lee P.A."/>
        </authorList>
    </citation>
    <scope>NUCLEOTIDE SEQUENCE</scope>
    <source>
        <strain evidence="1">YSM-43</strain>
    </source>
</reference>
<gene>
    <name evidence="1" type="ORF">LXD69_05620</name>
</gene>
<protein>
    <recommendedName>
        <fullName evidence="3">Lipoprotein</fullName>
    </recommendedName>
</protein>